<reference evidence="4" key="1">
    <citation type="submission" date="2016-11" db="EMBL/GenBank/DDBJ databases">
        <authorList>
            <person name="Varghese N."/>
            <person name="Submissions S."/>
        </authorList>
    </citation>
    <scope>NUCLEOTIDE SEQUENCE [LARGE SCALE GENOMIC DNA]</scope>
    <source>
        <strain evidence="4">DSM 18569</strain>
    </source>
</reference>
<dbReference type="AlphaFoldDB" id="A0A1M6PQ77"/>
<accession>A0A1M6PQ77</accession>
<dbReference type="STRING" id="1121959.SAMN02746009_00306"/>
<evidence type="ECO:0000256" key="2">
    <source>
        <dbReference type="SAM" id="SignalP"/>
    </source>
</evidence>
<feature type="signal peptide" evidence="2">
    <location>
        <begin position="1"/>
        <end position="36"/>
    </location>
</feature>
<evidence type="ECO:0000256" key="1">
    <source>
        <dbReference type="SAM" id="MobiDB-lite"/>
    </source>
</evidence>
<proteinExistence type="predicted"/>
<evidence type="ECO:0000313" key="4">
    <source>
        <dbReference type="Proteomes" id="UP000183947"/>
    </source>
</evidence>
<keyword evidence="4" id="KW-1185">Reference proteome</keyword>
<protein>
    <recommendedName>
        <fullName evidence="5">YXWGXW repeat-containing protein</fullName>
    </recommendedName>
</protein>
<evidence type="ECO:0008006" key="5">
    <source>
        <dbReference type="Google" id="ProtNLM"/>
    </source>
</evidence>
<name>A0A1M6PQ77_9BACT</name>
<feature type="region of interest" description="Disordered" evidence="1">
    <location>
        <begin position="165"/>
        <end position="242"/>
    </location>
</feature>
<feature type="chain" id="PRO_5012341759" description="YXWGXW repeat-containing protein" evidence="2">
    <location>
        <begin position="37"/>
        <end position="242"/>
    </location>
</feature>
<gene>
    <name evidence="3" type="ORF">SAMN02746009_00306</name>
</gene>
<feature type="compositionally biased region" description="Polar residues" evidence="1">
    <location>
        <begin position="189"/>
        <end position="216"/>
    </location>
</feature>
<sequence>MVLPDFFICFTSMKTLLKSGVALALGLMLYGSRAQAQAQVWVNAPYWGPVVSPQVQYYYIPEIDGYYDLYAQSYLFYDPGFGAWVSSPVLPRAYAGYDPRFFHPVVIEYVGRQPWGYLRDHQAYCGRWGVLPGRYYGANWPGRGYSAAPYGSYGPAYYGNRPHNQGGYVRNDYHDTRSTPNYGGRNDYRNNQNSYGNGPGTRSNGRNEQNLLNTPRGQQSPGNSSNQSGQPAPNNRGRGRVM</sequence>
<feature type="compositionally biased region" description="Low complexity" evidence="1">
    <location>
        <begin position="217"/>
        <end position="231"/>
    </location>
</feature>
<evidence type="ECO:0000313" key="3">
    <source>
        <dbReference type="EMBL" id="SHK10008.1"/>
    </source>
</evidence>
<organism evidence="3 4">
    <name type="scientific">Hymenobacter psychrotolerans DSM 18569</name>
    <dbReference type="NCBI Taxonomy" id="1121959"/>
    <lineage>
        <taxon>Bacteria</taxon>
        <taxon>Pseudomonadati</taxon>
        <taxon>Bacteroidota</taxon>
        <taxon>Cytophagia</taxon>
        <taxon>Cytophagales</taxon>
        <taxon>Hymenobacteraceae</taxon>
        <taxon>Hymenobacter</taxon>
    </lineage>
</organism>
<dbReference type="EMBL" id="FRAS01000001">
    <property type="protein sequence ID" value="SHK10008.1"/>
    <property type="molecule type" value="Genomic_DNA"/>
</dbReference>
<keyword evidence="2" id="KW-0732">Signal</keyword>
<dbReference type="Proteomes" id="UP000183947">
    <property type="component" value="Unassembled WGS sequence"/>
</dbReference>